<dbReference type="EMBL" id="JAYKXN010000003">
    <property type="protein sequence ID" value="KAK7301528.1"/>
    <property type="molecule type" value="Genomic_DNA"/>
</dbReference>
<organism evidence="2 3">
    <name type="scientific">Clitoria ternatea</name>
    <name type="common">Butterfly pea</name>
    <dbReference type="NCBI Taxonomy" id="43366"/>
    <lineage>
        <taxon>Eukaryota</taxon>
        <taxon>Viridiplantae</taxon>
        <taxon>Streptophyta</taxon>
        <taxon>Embryophyta</taxon>
        <taxon>Tracheophyta</taxon>
        <taxon>Spermatophyta</taxon>
        <taxon>Magnoliopsida</taxon>
        <taxon>eudicotyledons</taxon>
        <taxon>Gunneridae</taxon>
        <taxon>Pentapetalae</taxon>
        <taxon>rosids</taxon>
        <taxon>fabids</taxon>
        <taxon>Fabales</taxon>
        <taxon>Fabaceae</taxon>
        <taxon>Papilionoideae</taxon>
        <taxon>50 kb inversion clade</taxon>
        <taxon>NPAAA clade</taxon>
        <taxon>indigoferoid/millettioid clade</taxon>
        <taxon>Phaseoleae</taxon>
        <taxon>Clitoria</taxon>
    </lineage>
</organism>
<keyword evidence="3" id="KW-1185">Reference proteome</keyword>
<feature type="compositionally biased region" description="Basic and acidic residues" evidence="1">
    <location>
        <begin position="106"/>
        <end position="128"/>
    </location>
</feature>
<sequence>MTSESFTEDVSKEVEEAEKAIEEQLRRNPDDTDALRSLLEVKVKGHNIEGAIKKDLFHVEVYHGLVMVTSDSNEPLTKMKRVEVAVETCKKQKKDSDILSIVDSSDNQRHNDDELRQAENERDGEIPHGGRRGR</sequence>
<proteinExistence type="predicted"/>
<feature type="region of interest" description="Disordered" evidence="1">
    <location>
        <begin position="95"/>
        <end position="134"/>
    </location>
</feature>
<name>A0AAN9JPD4_CLITE</name>
<feature type="compositionally biased region" description="Basic and acidic residues" evidence="1">
    <location>
        <begin position="9"/>
        <end position="30"/>
    </location>
</feature>
<gene>
    <name evidence="2" type="ORF">RJT34_12394</name>
</gene>
<feature type="region of interest" description="Disordered" evidence="1">
    <location>
        <begin position="1"/>
        <end position="30"/>
    </location>
</feature>
<comment type="caution">
    <text evidence="2">The sequence shown here is derived from an EMBL/GenBank/DDBJ whole genome shotgun (WGS) entry which is preliminary data.</text>
</comment>
<dbReference type="Proteomes" id="UP001359559">
    <property type="component" value="Unassembled WGS sequence"/>
</dbReference>
<reference evidence="2 3" key="1">
    <citation type="submission" date="2024-01" db="EMBL/GenBank/DDBJ databases">
        <title>The genomes of 5 underutilized Papilionoideae crops provide insights into root nodulation and disease resistance.</title>
        <authorList>
            <person name="Yuan L."/>
        </authorList>
    </citation>
    <scope>NUCLEOTIDE SEQUENCE [LARGE SCALE GENOMIC DNA]</scope>
    <source>
        <strain evidence="2">LY-2023</strain>
        <tissue evidence="2">Leaf</tissue>
    </source>
</reference>
<dbReference type="AlphaFoldDB" id="A0AAN9JPD4"/>
<accession>A0AAN9JPD4</accession>
<protein>
    <submittedName>
        <fullName evidence="2">Uncharacterized protein</fullName>
    </submittedName>
</protein>
<evidence type="ECO:0000313" key="3">
    <source>
        <dbReference type="Proteomes" id="UP001359559"/>
    </source>
</evidence>
<evidence type="ECO:0000256" key="1">
    <source>
        <dbReference type="SAM" id="MobiDB-lite"/>
    </source>
</evidence>
<evidence type="ECO:0000313" key="2">
    <source>
        <dbReference type="EMBL" id="KAK7301528.1"/>
    </source>
</evidence>